<evidence type="ECO:0000313" key="3">
    <source>
        <dbReference type="Proteomes" id="UP000249390"/>
    </source>
</evidence>
<accession>A0A328DFZ0</accession>
<feature type="region of interest" description="Disordered" evidence="1">
    <location>
        <begin position="62"/>
        <end position="86"/>
    </location>
</feature>
<comment type="caution">
    <text evidence="2">The sequence shown here is derived from an EMBL/GenBank/DDBJ whole genome shotgun (WGS) entry which is preliminary data.</text>
</comment>
<evidence type="ECO:0000256" key="1">
    <source>
        <dbReference type="SAM" id="MobiDB-lite"/>
    </source>
</evidence>
<dbReference type="Proteomes" id="UP000249390">
    <property type="component" value="Unassembled WGS sequence"/>
</dbReference>
<sequence>MYIYASNPCECKTSKKLKKIQNFGIRRQKKKSVGRVLCPRCNMYMCNKEWVKKTKNQRIGKNIRAKTTTSKSRKDHRIPENSWRNHVEAKKSCVSRDWDILDPKNPGKHNIEIPGKLPRENQTGRKTPKTPPPKKNPDFEKILQEFMKTITIIQ</sequence>
<dbReference type="EMBL" id="NQVE01000143">
    <property type="protein sequence ID" value="RAL44406.1"/>
    <property type="molecule type" value="Genomic_DNA"/>
</dbReference>
<proteinExistence type="predicted"/>
<keyword evidence="3" id="KW-1185">Reference proteome</keyword>
<feature type="region of interest" description="Disordered" evidence="1">
    <location>
        <begin position="98"/>
        <end position="140"/>
    </location>
</feature>
<protein>
    <submittedName>
        <fullName evidence="2">Uncharacterized protein</fullName>
    </submittedName>
</protein>
<gene>
    <name evidence="2" type="ORF">DM860_011683</name>
</gene>
<name>A0A328DFZ0_9ASTE</name>
<dbReference type="AlphaFoldDB" id="A0A328DFZ0"/>
<feature type="compositionally biased region" description="Basic and acidic residues" evidence="1">
    <location>
        <begin position="77"/>
        <end position="86"/>
    </location>
</feature>
<organism evidence="2 3">
    <name type="scientific">Cuscuta australis</name>
    <dbReference type="NCBI Taxonomy" id="267555"/>
    <lineage>
        <taxon>Eukaryota</taxon>
        <taxon>Viridiplantae</taxon>
        <taxon>Streptophyta</taxon>
        <taxon>Embryophyta</taxon>
        <taxon>Tracheophyta</taxon>
        <taxon>Spermatophyta</taxon>
        <taxon>Magnoliopsida</taxon>
        <taxon>eudicotyledons</taxon>
        <taxon>Gunneridae</taxon>
        <taxon>Pentapetalae</taxon>
        <taxon>asterids</taxon>
        <taxon>lamiids</taxon>
        <taxon>Solanales</taxon>
        <taxon>Convolvulaceae</taxon>
        <taxon>Cuscuteae</taxon>
        <taxon>Cuscuta</taxon>
        <taxon>Cuscuta subgen. Grammica</taxon>
        <taxon>Cuscuta sect. Cleistogrammica</taxon>
    </lineage>
</organism>
<reference evidence="2 3" key="1">
    <citation type="submission" date="2018-06" db="EMBL/GenBank/DDBJ databases">
        <title>The Genome of Cuscuta australis (Dodder) Provides Insight into the Evolution of Plant Parasitism.</title>
        <authorList>
            <person name="Liu H."/>
        </authorList>
    </citation>
    <scope>NUCLEOTIDE SEQUENCE [LARGE SCALE GENOMIC DNA]</scope>
    <source>
        <strain evidence="3">cv. Yunnan</strain>
        <tissue evidence="2">Vines</tissue>
    </source>
</reference>
<evidence type="ECO:0000313" key="2">
    <source>
        <dbReference type="EMBL" id="RAL44406.1"/>
    </source>
</evidence>